<protein>
    <submittedName>
        <fullName evidence="1">Uncharacterized protein</fullName>
    </submittedName>
</protein>
<comment type="caution">
    <text evidence="1">The sequence shown here is derived from an EMBL/GenBank/DDBJ whole genome shotgun (WGS) entry which is preliminary data.</text>
</comment>
<reference evidence="1" key="1">
    <citation type="submission" date="2024-01" db="EMBL/GenBank/DDBJ databases">
        <title>Bank of Algae and Cyanobacteria of the Azores (BACA) strain genomes.</title>
        <authorList>
            <person name="Luz R."/>
            <person name="Cordeiro R."/>
            <person name="Fonseca A."/>
            <person name="Goncalves V."/>
        </authorList>
    </citation>
    <scope>NUCLEOTIDE SEQUENCE</scope>
    <source>
        <strain evidence="1">BACA0141</strain>
    </source>
</reference>
<evidence type="ECO:0000313" key="2">
    <source>
        <dbReference type="Proteomes" id="UP001333818"/>
    </source>
</evidence>
<dbReference type="EMBL" id="JAZBJZ010000009">
    <property type="protein sequence ID" value="MEE3715869.1"/>
    <property type="molecule type" value="Genomic_DNA"/>
</dbReference>
<accession>A0AAW9PPB7</accession>
<evidence type="ECO:0000313" key="1">
    <source>
        <dbReference type="EMBL" id="MEE3715869.1"/>
    </source>
</evidence>
<gene>
    <name evidence="1" type="ORF">V2H45_03810</name>
</gene>
<name>A0AAW9PPB7_9CYAN</name>
<organism evidence="1 2">
    <name type="scientific">Tumidithrix elongata BACA0141</name>
    <dbReference type="NCBI Taxonomy" id="2716417"/>
    <lineage>
        <taxon>Bacteria</taxon>
        <taxon>Bacillati</taxon>
        <taxon>Cyanobacteriota</taxon>
        <taxon>Cyanophyceae</taxon>
        <taxon>Pseudanabaenales</taxon>
        <taxon>Pseudanabaenaceae</taxon>
        <taxon>Tumidithrix</taxon>
        <taxon>Tumidithrix elongata</taxon>
    </lineage>
</organism>
<dbReference type="RefSeq" id="WP_330482293.1">
    <property type="nucleotide sequence ID" value="NZ_JAZBJZ010000009.1"/>
</dbReference>
<proteinExistence type="predicted"/>
<dbReference type="AlphaFoldDB" id="A0AAW9PPB7"/>
<sequence>MIQAPEPLIRSIEKLYMDITEPLDPYVALALTNLSVKVAEMAYLMGHQDGNSSQSPNCDCPPGVCLGLGKAF</sequence>
<keyword evidence="2" id="KW-1185">Reference proteome</keyword>
<dbReference type="Proteomes" id="UP001333818">
    <property type="component" value="Unassembled WGS sequence"/>
</dbReference>